<feature type="compositionally biased region" description="Basic and acidic residues" evidence="6">
    <location>
        <begin position="230"/>
        <end position="244"/>
    </location>
</feature>
<dbReference type="InterPro" id="IPR050245">
    <property type="entry name" value="PrsA_foldase"/>
</dbReference>
<name>A0ABV9DAW1_9MICO</name>
<evidence type="ECO:0000256" key="6">
    <source>
        <dbReference type="SAM" id="MobiDB-lite"/>
    </source>
</evidence>
<dbReference type="SUPFAM" id="SSF109998">
    <property type="entry name" value="Triger factor/SurA peptide-binding domain-like"/>
    <property type="match status" value="1"/>
</dbReference>
<dbReference type="InterPro" id="IPR027304">
    <property type="entry name" value="Trigger_fact/SurA_dom_sf"/>
</dbReference>
<gene>
    <name evidence="8" type="ORF">ACFO3F_11215</name>
</gene>
<feature type="signal peptide" evidence="7">
    <location>
        <begin position="1"/>
        <end position="19"/>
    </location>
</feature>
<sequence length="267" mass="27739">MRKNVLLGVSLAFSLMAVGACSGGSDDAATDGTPSATSTATSTASASAEPTAPADPNAAPEPDLEGIPDVVAVVNGEEIGRDEFVSTYEGMFSQYAMQAQMSGQPVDQDLLKAQVADNMVGNTLLIQEADNRGFTATPDAVDAALAEMAEQNGLESADAVITALTEQGMTEEEIRSQLETQVKVEQLIADEAGDTTPTDEEVQAAYDEAVAQQEAAGAASGQTAEMPPLEEVRPQVEEQVRSQKEGAAVEALVTSLRESADVTINLE</sequence>
<dbReference type="EC" id="5.2.1.8" evidence="2"/>
<evidence type="ECO:0000313" key="8">
    <source>
        <dbReference type="EMBL" id="MFC4555817.1"/>
    </source>
</evidence>
<keyword evidence="5" id="KW-0413">Isomerase</keyword>
<feature type="chain" id="PRO_5047460700" description="peptidylprolyl isomerase" evidence="7">
    <location>
        <begin position="20"/>
        <end position="267"/>
    </location>
</feature>
<dbReference type="RefSeq" id="WP_122824274.1">
    <property type="nucleotide sequence ID" value="NZ_CP033325.1"/>
</dbReference>
<organism evidence="8 9">
    <name type="scientific">Georgenia faecalis</name>
    <dbReference type="NCBI Taxonomy" id="2483799"/>
    <lineage>
        <taxon>Bacteria</taxon>
        <taxon>Bacillati</taxon>
        <taxon>Actinomycetota</taxon>
        <taxon>Actinomycetes</taxon>
        <taxon>Micrococcales</taxon>
        <taxon>Bogoriellaceae</taxon>
        <taxon>Georgenia</taxon>
    </lineage>
</organism>
<dbReference type="EMBL" id="JBHSGF010000007">
    <property type="protein sequence ID" value="MFC4555817.1"/>
    <property type="molecule type" value="Genomic_DNA"/>
</dbReference>
<feature type="region of interest" description="Disordered" evidence="6">
    <location>
        <begin position="212"/>
        <end position="245"/>
    </location>
</feature>
<comment type="catalytic activity">
    <reaction evidence="1">
        <text>[protein]-peptidylproline (omega=180) = [protein]-peptidylproline (omega=0)</text>
        <dbReference type="Rhea" id="RHEA:16237"/>
        <dbReference type="Rhea" id="RHEA-COMP:10747"/>
        <dbReference type="Rhea" id="RHEA-COMP:10748"/>
        <dbReference type="ChEBI" id="CHEBI:83833"/>
        <dbReference type="ChEBI" id="CHEBI:83834"/>
        <dbReference type="EC" id="5.2.1.8"/>
    </reaction>
</comment>
<evidence type="ECO:0000256" key="3">
    <source>
        <dbReference type="ARBA" id="ARBA00022729"/>
    </source>
</evidence>
<dbReference type="Gene3D" id="1.10.4030.10">
    <property type="entry name" value="Porin chaperone SurA, peptide-binding domain"/>
    <property type="match status" value="1"/>
</dbReference>
<reference evidence="9" key="1">
    <citation type="journal article" date="2019" name="Int. J. Syst. Evol. Microbiol.">
        <title>The Global Catalogue of Microorganisms (GCM) 10K type strain sequencing project: providing services to taxonomists for standard genome sequencing and annotation.</title>
        <authorList>
            <consortium name="The Broad Institute Genomics Platform"/>
            <consortium name="The Broad Institute Genome Sequencing Center for Infectious Disease"/>
            <person name="Wu L."/>
            <person name="Ma J."/>
        </authorList>
    </citation>
    <scope>NUCLEOTIDE SEQUENCE [LARGE SCALE GENOMIC DNA]</scope>
    <source>
        <strain evidence="9">JCM 3369</strain>
    </source>
</reference>
<evidence type="ECO:0000313" key="9">
    <source>
        <dbReference type="Proteomes" id="UP001595955"/>
    </source>
</evidence>
<dbReference type="Pfam" id="PF13624">
    <property type="entry name" value="SurA_N_3"/>
    <property type="match status" value="1"/>
</dbReference>
<feature type="compositionally biased region" description="Low complexity" evidence="6">
    <location>
        <begin position="212"/>
        <end position="229"/>
    </location>
</feature>
<dbReference type="PROSITE" id="PS51257">
    <property type="entry name" value="PROKAR_LIPOPROTEIN"/>
    <property type="match status" value="1"/>
</dbReference>
<dbReference type="PANTHER" id="PTHR47245:SF1">
    <property type="entry name" value="FOLDASE PROTEIN PRSA"/>
    <property type="match status" value="1"/>
</dbReference>
<proteinExistence type="predicted"/>
<evidence type="ECO:0000256" key="2">
    <source>
        <dbReference type="ARBA" id="ARBA00013194"/>
    </source>
</evidence>
<evidence type="ECO:0000256" key="4">
    <source>
        <dbReference type="ARBA" id="ARBA00023110"/>
    </source>
</evidence>
<evidence type="ECO:0000256" key="7">
    <source>
        <dbReference type="SAM" id="SignalP"/>
    </source>
</evidence>
<accession>A0ABV9DAW1</accession>
<keyword evidence="3 7" id="KW-0732">Signal</keyword>
<keyword evidence="4" id="KW-0697">Rotamase</keyword>
<evidence type="ECO:0000256" key="1">
    <source>
        <dbReference type="ARBA" id="ARBA00000971"/>
    </source>
</evidence>
<feature type="region of interest" description="Disordered" evidence="6">
    <location>
        <begin position="23"/>
        <end position="65"/>
    </location>
</feature>
<dbReference type="PANTHER" id="PTHR47245">
    <property type="entry name" value="PEPTIDYLPROLYL ISOMERASE"/>
    <property type="match status" value="1"/>
</dbReference>
<protein>
    <recommendedName>
        <fullName evidence="2">peptidylprolyl isomerase</fullName>
        <ecNumber evidence="2">5.2.1.8</ecNumber>
    </recommendedName>
</protein>
<feature type="compositionally biased region" description="Low complexity" evidence="6">
    <location>
        <begin position="25"/>
        <end position="61"/>
    </location>
</feature>
<keyword evidence="9" id="KW-1185">Reference proteome</keyword>
<comment type="caution">
    <text evidence="8">The sequence shown here is derived from an EMBL/GenBank/DDBJ whole genome shotgun (WGS) entry which is preliminary data.</text>
</comment>
<dbReference type="Proteomes" id="UP001595955">
    <property type="component" value="Unassembled WGS sequence"/>
</dbReference>
<evidence type="ECO:0000256" key="5">
    <source>
        <dbReference type="ARBA" id="ARBA00023235"/>
    </source>
</evidence>